<evidence type="ECO:0000256" key="7">
    <source>
        <dbReference type="ARBA" id="ARBA00033354"/>
    </source>
</evidence>
<evidence type="ECO:0000256" key="3">
    <source>
        <dbReference type="ARBA" id="ARBA00012454"/>
    </source>
</evidence>
<evidence type="ECO:0000256" key="1">
    <source>
        <dbReference type="ARBA" id="ARBA00005121"/>
    </source>
</evidence>
<comment type="catalytic activity">
    <reaction evidence="8">
        <text>2 cob(II)yrinate a,c diamide + reduced [electron-transfer flavoprotein] + 2 ATP = 2 adenosylcob(III)yrinate a,c-diamide + 2 triphosphate + oxidized [electron-transfer flavoprotein] + 3 H(+)</text>
        <dbReference type="Rhea" id="RHEA:11528"/>
        <dbReference type="Rhea" id="RHEA-COMP:10685"/>
        <dbReference type="Rhea" id="RHEA-COMP:10686"/>
        <dbReference type="ChEBI" id="CHEBI:15378"/>
        <dbReference type="ChEBI" id="CHEBI:18036"/>
        <dbReference type="ChEBI" id="CHEBI:30616"/>
        <dbReference type="ChEBI" id="CHEBI:57692"/>
        <dbReference type="ChEBI" id="CHEBI:58307"/>
        <dbReference type="ChEBI" id="CHEBI:58503"/>
        <dbReference type="ChEBI" id="CHEBI:58537"/>
        <dbReference type="EC" id="2.5.1.17"/>
    </reaction>
</comment>
<sequence>MQTKGLIMVNTGNGKGKTTAALGLAFRALGHGLPVCIIQFIKGKWKYGELNSAKRFEDLLEFHVVGQGFTWKSGDPEGDRRAAQEGWKLAKSIIEEGRHHLVVLDEFTYPLNYGMVDEEEAIAFLCRKPEALHVLITGRNAPASLLDIADMVTEMREVKHHLKAGIKAQKGIEF</sequence>
<comment type="catalytic activity">
    <reaction evidence="9">
        <text>2 cob(II)alamin + reduced [electron-transfer flavoprotein] + 2 ATP = 2 adenosylcob(III)alamin + 2 triphosphate + oxidized [electron-transfer flavoprotein] + 3 H(+)</text>
        <dbReference type="Rhea" id="RHEA:28671"/>
        <dbReference type="Rhea" id="RHEA-COMP:10685"/>
        <dbReference type="Rhea" id="RHEA-COMP:10686"/>
        <dbReference type="ChEBI" id="CHEBI:15378"/>
        <dbReference type="ChEBI" id="CHEBI:16304"/>
        <dbReference type="ChEBI" id="CHEBI:18036"/>
        <dbReference type="ChEBI" id="CHEBI:18408"/>
        <dbReference type="ChEBI" id="CHEBI:30616"/>
        <dbReference type="ChEBI" id="CHEBI:57692"/>
        <dbReference type="ChEBI" id="CHEBI:58307"/>
        <dbReference type="EC" id="2.5.1.17"/>
    </reaction>
</comment>
<dbReference type="EC" id="2.5.1.17" evidence="3"/>
<dbReference type="Proteomes" id="UP001144372">
    <property type="component" value="Unassembled WGS sequence"/>
</dbReference>
<gene>
    <name evidence="10" type="primary">cobO</name>
    <name evidence="10" type="ORF">DAMNIGENAA_20510</name>
</gene>
<dbReference type="Gene3D" id="3.40.50.300">
    <property type="entry name" value="P-loop containing nucleotide triphosphate hydrolases"/>
    <property type="match status" value="1"/>
</dbReference>
<evidence type="ECO:0000313" key="11">
    <source>
        <dbReference type="Proteomes" id="UP001144372"/>
    </source>
</evidence>
<comment type="similarity">
    <text evidence="2">Belongs to the Cob(I)alamin adenosyltransferase family.</text>
</comment>
<evidence type="ECO:0000256" key="8">
    <source>
        <dbReference type="ARBA" id="ARBA00048555"/>
    </source>
</evidence>
<reference evidence="10" key="1">
    <citation type="submission" date="2022-12" db="EMBL/GenBank/DDBJ databases">
        <title>Reference genome sequencing for broad-spectrum identification of bacterial and archaeal isolates by mass spectrometry.</title>
        <authorList>
            <person name="Sekiguchi Y."/>
            <person name="Tourlousse D.M."/>
        </authorList>
    </citation>
    <scope>NUCLEOTIDE SEQUENCE</scope>
    <source>
        <strain evidence="10">ASRB1</strain>
    </source>
</reference>
<evidence type="ECO:0000256" key="2">
    <source>
        <dbReference type="ARBA" id="ARBA00007487"/>
    </source>
</evidence>
<proteinExistence type="inferred from homology"/>
<evidence type="ECO:0000256" key="5">
    <source>
        <dbReference type="ARBA" id="ARBA00031529"/>
    </source>
</evidence>
<dbReference type="PANTHER" id="PTHR46638:SF1">
    <property type="entry name" value="CORRINOID ADENOSYLTRANSFERASE"/>
    <property type="match status" value="1"/>
</dbReference>
<accession>A0A9W6D3J4</accession>
<evidence type="ECO:0000313" key="10">
    <source>
        <dbReference type="EMBL" id="GLI34618.1"/>
    </source>
</evidence>
<dbReference type="Pfam" id="PF02572">
    <property type="entry name" value="CobA_CobO_BtuR"/>
    <property type="match status" value="1"/>
</dbReference>
<comment type="caution">
    <text evidence="10">The sequence shown here is derived from an EMBL/GenBank/DDBJ whole genome shotgun (WGS) entry which is preliminary data.</text>
</comment>
<dbReference type="RefSeq" id="WP_281793986.1">
    <property type="nucleotide sequence ID" value="NZ_BSDR01000001.1"/>
</dbReference>
<dbReference type="GO" id="GO:0005524">
    <property type="term" value="F:ATP binding"/>
    <property type="evidence" value="ECO:0007669"/>
    <property type="project" value="InterPro"/>
</dbReference>
<dbReference type="SUPFAM" id="SSF52540">
    <property type="entry name" value="P-loop containing nucleoside triphosphate hydrolases"/>
    <property type="match status" value="1"/>
</dbReference>
<dbReference type="PANTHER" id="PTHR46638">
    <property type="entry name" value="CORRINOID ADENOSYLTRANSFERASE"/>
    <property type="match status" value="1"/>
</dbReference>
<dbReference type="NCBIfam" id="NF004637">
    <property type="entry name" value="PRK05986.1"/>
    <property type="match status" value="1"/>
</dbReference>
<evidence type="ECO:0000256" key="9">
    <source>
        <dbReference type="ARBA" id="ARBA00048692"/>
    </source>
</evidence>
<evidence type="ECO:0000256" key="4">
    <source>
        <dbReference type="ARBA" id="ARBA00024929"/>
    </source>
</evidence>
<protein>
    <recommendedName>
        <fullName evidence="3">corrinoid adenosyltransferase</fullName>
        <ecNumber evidence="3">2.5.1.17</ecNumber>
    </recommendedName>
    <alternativeName>
        <fullName evidence="5">Cob(II)alamin adenosyltransferase</fullName>
    </alternativeName>
    <alternativeName>
        <fullName evidence="7">Cob(II)yrinic acid a,c-diamide adenosyltransferase</fullName>
    </alternativeName>
    <alternativeName>
        <fullName evidence="6">Cobinamide/cobalamin adenosyltransferase</fullName>
    </alternativeName>
</protein>
<dbReference type="GO" id="GO:0008817">
    <property type="term" value="F:corrinoid adenosyltransferase activity"/>
    <property type="evidence" value="ECO:0007669"/>
    <property type="project" value="UniProtKB-EC"/>
</dbReference>
<dbReference type="PIRSF" id="PIRSF015617">
    <property type="entry name" value="Adensltrnsf_CobA"/>
    <property type="match status" value="1"/>
</dbReference>
<dbReference type="InterPro" id="IPR003724">
    <property type="entry name" value="CblAdoTrfase_CobA"/>
</dbReference>
<organism evidence="10 11">
    <name type="scientific">Desulforhabdus amnigena</name>
    <dbReference type="NCBI Taxonomy" id="40218"/>
    <lineage>
        <taxon>Bacteria</taxon>
        <taxon>Pseudomonadati</taxon>
        <taxon>Thermodesulfobacteriota</taxon>
        <taxon>Syntrophobacteria</taxon>
        <taxon>Syntrophobacterales</taxon>
        <taxon>Syntrophobacteraceae</taxon>
        <taxon>Desulforhabdus</taxon>
    </lineage>
</organism>
<dbReference type="GO" id="GO:0009236">
    <property type="term" value="P:cobalamin biosynthetic process"/>
    <property type="evidence" value="ECO:0007669"/>
    <property type="project" value="InterPro"/>
</dbReference>
<evidence type="ECO:0000256" key="6">
    <source>
        <dbReference type="ARBA" id="ARBA00033334"/>
    </source>
</evidence>
<dbReference type="NCBIfam" id="TIGR00708">
    <property type="entry name" value="cobA"/>
    <property type="match status" value="1"/>
</dbReference>
<dbReference type="InterPro" id="IPR027417">
    <property type="entry name" value="P-loop_NTPase"/>
</dbReference>
<comment type="function">
    <text evidence="4">Required for both de novo synthesis of the corrin ring for the assimilation of exogenous corrinoids. Participates in the adenosylation of a variety of incomplete and complete corrinoids.</text>
</comment>
<dbReference type="EMBL" id="BSDR01000001">
    <property type="protein sequence ID" value="GLI34618.1"/>
    <property type="molecule type" value="Genomic_DNA"/>
</dbReference>
<comment type="pathway">
    <text evidence="1">Cofactor biosynthesis; adenosylcobalamin biosynthesis; adenosylcobalamin from cob(II)yrinate a,c-diamide: step 2/7.</text>
</comment>
<dbReference type="AlphaFoldDB" id="A0A9W6D3J4"/>
<keyword evidence="11" id="KW-1185">Reference proteome</keyword>
<dbReference type="CDD" id="cd00561">
    <property type="entry name" value="CobA_ACA"/>
    <property type="match status" value="1"/>
</dbReference>
<name>A0A9W6D3J4_9BACT</name>